<proteinExistence type="inferred from homology"/>
<feature type="domain" description="Calcineurin-like phosphoesterase" evidence="5">
    <location>
        <begin position="1"/>
        <end position="191"/>
    </location>
</feature>
<keyword evidence="3" id="KW-0408">Iron</keyword>
<dbReference type="PANTHER" id="PTHR42988">
    <property type="entry name" value="PHOSPHOHYDROLASE"/>
    <property type="match status" value="1"/>
</dbReference>
<dbReference type="InterPro" id="IPR026575">
    <property type="entry name" value="GpdQ/CpdA-like"/>
</dbReference>
<gene>
    <name evidence="6" type="ORF">ATN84_20690</name>
</gene>
<dbReference type="Proteomes" id="UP000070107">
    <property type="component" value="Unassembled WGS sequence"/>
</dbReference>
<reference evidence="6 7" key="1">
    <citation type="submission" date="2015-11" db="EMBL/GenBank/DDBJ databases">
        <title>Draft genome sequence of Paramesorhizobium deserti A-3-E, a strain highly resistant to diverse beta-lactam antibiotics.</title>
        <authorList>
            <person name="Lv R."/>
            <person name="Yang X."/>
            <person name="Fang N."/>
            <person name="Guo J."/>
            <person name="Luo X."/>
            <person name="Peng F."/>
            <person name="Yang R."/>
            <person name="Cui Y."/>
            <person name="Fang C."/>
            <person name="Song Y."/>
        </authorList>
    </citation>
    <scope>NUCLEOTIDE SEQUENCE [LARGE SCALE GENOMIC DNA]</scope>
    <source>
        <strain evidence="6 7">A-3-E</strain>
    </source>
</reference>
<comment type="similarity">
    <text evidence="4">Belongs to the cyclic nucleotide phosphodiesterase class-III family.</text>
</comment>
<name>A0A135HPQ7_9HYPH</name>
<comment type="caution">
    <text evidence="6">The sequence shown here is derived from an EMBL/GenBank/DDBJ whole genome shotgun (WGS) entry which is preliminary data.</text>
</comment>
<sequence length="254" mass="27643">MKIIQVSDLHLRVPGELLLGINPLARLEDCIADLNRNHADADLVVFSGDLTNDGEPSAYAALAERLAGLAAPFRLMLGNHDDRAAFRAAFPDAPGDDGFVQSSIDLPDGRIVLLDTLETGLIEGRLCQERLAWLDAALADARSALLFLHHPPFSIGVPSLDKWRLSDAGRLRDVLIRHNNVRHIFAGHVHRFAAGSWSGIPFATVRATSLQSALTFSGPHEVSSEAPAYAVILAYNDNIVVHMHEFPCRNPAEV</sequence>
<accession>A0A135HPQ7</accession>
<dbReference type="GO" id="GO:0004112">
    <property type="term" value="F:cyclic-nucleotide phosphodiesterase activity"/>
    <property type="evidence" value="ECO:0007669"/>
    <property type="project" value="InterPro"/>
</dbReference>
<evidence type="ECO:0000313" key="7">
    <source>
        <dbReference type="Proteomes" id="UP000070107"/>
    </source>
</evidence>
<evidence type="ECO:0000256" key="1">
    <source>
        <dbReference type="ARBA" id="ARBA00022723"/>
    </source>
</evidence>
<dbReference type="InterPro" id="IPR004843">
    <property type="entry name" value="Calcineurin-like_PHP"/>
</dbReference>
<keyword evidence="7" id="KW-1185">Reference proteome</keyword>
<dbReference type="CDD" id="cd07402">
    <property type="entry name" value="MPP_GpdQ"/>
    <property type="match status" value="1"/>
</dbReference>
<dbReference type="Gene3D" id="3.60.21.10">
    <property type="match status" value="1"/>
</dbReference>
<dbReference type="SUPFAM" id="SSF56300">
    <property type="entry name" value="Metallo-dependent phosphatases"/>
    <property type="match status" value="1"/>
</dbReference>
<dbReference type="PANTHER" id="PTHR42988:SF2">
    <property type="entry name" value="CYCLIC NUCLEOTIDE PHOSPHODIESTERASE CBUA0032-RELATED"/>
    <property type="match status" value="1"/>
</dbReference>
<dbReference type="Pfam" id="PF00149">
    <property type="entry name" value="Metallophos"/>
    <property type="match status" value="1"/>
</dbReference>
<dbReference type="OrthoDB" id="651281at2"/>
<evidence type="ECO:0000259" key="5">
    <source>
        <dbReference type="Pfam" id="PF00149"/>
    </source>
</evidence>
<protein>
    <submittedName>
        <fullName evidence="6">Metallophosphatase</fullName>
    </submittedName>
</protein>
<evidence type="ECO:0000256" key="3">
    <source>
        <dbReference type="ARBA" id="ARBA00023004"/>
    </source>
</evidence>
<dbReference type="InterPro" id="IPR029052">
    <property type="entry name" value="Metallo-depent_PP-like"/>
</dbReference>
<evidence type="ECO:0000256" key="4">
    <source>
        <dbReference type="ARBA" id="ARBA00025742"/>
    </source>
</evidence>
<dbReference type="GO" id="GO:0046872">
    <property type="term" value="F:metal ion binding"/>
    <property type="evidence" value="ECO:0007669"/>
    <property type="project" value="UniProtKB-KW"/>
</dbReference>
<dbReference type="STRING" id="1494590.ATN84_20690"/>
<dbReference type="EMBL" id="LNTU01000039">
    <property type="protein sequence ID" value="KXF75103.1"/>
    <property type="molecule type" value="Genomic_DNA"/>
</dbReference>
<evidence type="ECO:0000256" key="2">
    <source>
        <dbReference type="ARBA" id="ARBA00022801"/>
    </source>
</evidence>
<keyword evidence="1" id="KW-0479">Metal-binding</keyword>
<dbReference type="InterPro" id="IPR050884">
    <property type="entry name" value="CNP_phosphodiesterase-III"/>
</dbReference>
<dbReference type="RefSeq" id="WP_068884883.1">
    <property type="nucleotide sequence ID" value="NZ_LNTU01000039.1"/>
</dbReference>
<keyword evidence="2" id="KW-0378">Hydrolase</keyword>
<evidence type="ECO:0000313" key="6">
    <source>
        <dbReference type="EMBL" id="KXF75103.1"/>
    </source>
</evidence>
<dbReference type="AlphaFoldDB" id="A0A135HPQ7"/>
<organism evidence="6 7">
    <name type="scientific">Paramesorhizobium deserti</name>
    <dbReference type="NCBI Taxonomy" id="1494590"/>
    <lineage>
        <taxon>Bacteria</taxon>
        <taxon>Pseudomonadati</taxon>
        <taxon>Pseudomonadota</taxon>
        <taxon>Alphaproteobacteria</taxon>
        <taxon>Hyphomicrobiales</taxon>
        <taxon>Phyllobacteriaceae</taxon>
        <taxon>Paramesorhizobium</taxon>
    </lineage>
</organism>